<keyword evidence="2" id="KW-0812">Transmembrane</keyword>
<gene>
    <name evidence="3" type="ORF">A0H81_03929</name>
</gene>
<dbReference type="STRING" id="5627.A0A1C7MGV0"/>
<evidence type="ECO:0000313" key="4">
    <source>
        <dbReference type="Proteomes" id="UP000092993"/>
    </source>
</evidence>
<accession>A0A1C7MGV0</accession>
<evidence type="ECO:0000256" key="2">
    <source>
        <dbReference type="SAM" id="Phobius"/>
    </source>
</evidence>
<organism evidence="3 4">
    <name type="scientific">Grifola frondosa</name>
    <name type="common">Maitake</name>
    <name type="synonym">Polyporus frondosus</name>
    <dbReference type="NCBI Taxonomy" id="5627"/>
    <lineage>
        <taxon>Eukaryota</taxon>
        <taxon>Fungi</taxon>
        <taxon>Dikarya</taxon>
        <taxon>Basidiomycota</taxon>
        <taxon>Agaricomycotina</taxon>
        <taxon>Agaricomycetes</taxon>
        <taxon>Polyporales</taxon>
        <taxon>Grifolaceae</taxon>
        <taxon>Grifola</taxon>
    </lineage>
</organism>
<comment type="caution">
    <text evidence="3">The sequence shown here is derived from an EMBL/GenBank/DDBJ whole genome shotgun (WGS) entry which is preliminary data.</text>
</comment>
<dbReference type="OMA" id="DTCERND"/>
<name>A0A1C7MGV0_GRIFR</name>
<proteinExistence type="predicted"/>
<keyword evidence="2" id="KW-1133">Transmembrane helix</keyword>
<sequence length="292" mass="35053">MAMYLLSARRIINLPHERTQLHNSGHHLASDFGEIEARRQRMHQQIFAGIMIFLTLLVVVLQSSFWWYSQGGVDPMEQARQRMAWEWETKQHTRLREQWERETKLKQQEREQWEWEMNQQREKWEDEAINHRIEREKWERERQEYEREREQWDREHDGEARQREEERRRAGTFWEGPYREPHCSGFDTRIYAGFLRNLPDGQSWTQACQEMPIMINSRPVTKPHKCEGCIRSLGVQRMTARLVGLNDGDGWRAMCGSTPARIFGRPSKVPDYCEDSPGGMTGIWEFENLSCR</sequence>
<feature type="region of interest" description="Disordered" evidence="1">
    <location>
        <begin position="149"/>
        <end position="168"/>
    </location>
</feature>
<protein>
    <submittedName>
        <fullName evidence="3">Uncharacterized protein</fullName>
    </submittedName>
</protein>
<dbReference type="OrthoDB" id="3153758at2759"/>
<evidence type="ECO:0000256" key="1">
    <source>
        <dbReference type="SAM" id="MobiDB-lite"/>
    </source>
</evidence>
<evidence type="ECO:0000313" key="3">
    <source>
        <dbReference type="EMBL" id="OBZ76103.1"/>
    </source>
</evidence>
<keyword evidence="4" id="KW-1185">Reference proteome</keyword>
<dbReference type="Proteomes" id="UP000092993">
    <property type="component" value="Unassembled WGS sequence"/>
</dbReference>
<dbReference type="EMBL" id="LUGG01000003">
    <property type="protein sequence ID" value="OBZ76103.1"/>
    <property type="molecule type" value="Genomic_DNA"/>
</dbReference>
<dbReference type="AlphaFoldDB" id="A0A1C7MGV0"/>
<reference evidence="3 4" key="1">
    <citation type="submission" date="2016-03" db="EMBL/GenBank/DDBJ databases">
        <title>Whole genome sequencing of Grifola frondosa 9006-11.</title>
        <authorList>
            <person name="Min B."/>
            <person name="Park H."/>
            <person name="Kim J.-G."/>
            <person name="Cho H."/>
            <person name="Oh Y.-L."/>
            <person name="Kong W.-S."/>
            <person name="Choi I.-G."/>
        </authorList>
    </citation>
    <scope>NUCLEOTIDE SEQUENCE [LARGE SCALE GENOMIC DNA]</scope>
    <source>
        <strain evidence="3 4">9006-11</strain>
    </source>
</reference>
<feature type="transmembrane region" description="Helical" evidence="2">
    <location>
        <begin position="46"/>
        <end position="68"/>
    </location>
</feature>
<keyword evidence="2" id="KW-0472">Membrane</keyword>